<protein>
    <submittedName>
        <fullName evidence="2">Tspb protein</fullName>
    </submittedName>
</protein>
<dbReference type="EMBL" id="PP511609">
    <property type="protein sequence ID" value="XCD05918.1"/>
    <property type="molecule type" value="Genomic_DNA"/>
</dbReference>
<proteinExistence type="predicted"/>
<reference evidence="2" key="1">
    <citation type="submission" date="2024-03" db="EMBL/GenBank/DDBJ databases">
        <title>Diverse circular DNA viruses in blood, oral, and fecal samples of captive lemurs.</title>
        <authorList>
            <person name="Paietta E.N."/>
            <person name="Kraberger S."/>
            <person name="Lund M.C."/>
            <person name="Custer J.M."/>
            <person name="Vargas K.M."/>
            <person name="Ehmke E.E."/>
            <person name="Yoder A.D."/>
            <person name="Varsani A."/>
        </authorList>
    </citation>
    <scope>NUCLEOTIDE SEQUENCE</scope>
    <source>
        <strain evidence="2">Duke_24SS_13</strain>
        <strain evidence="3">Duke_25SF_104</strain>
    </source>
</reference>
<organism evidence="2">
    <name type="scientific">Dulem virus 62</name>
    <dbReference type="NCBI Taxonomy" id="3145773"/>
    <lineage>
        <taxon>Viruses</taxon>
        <taxon>Monodnaviria</taxon>
        <taxon>Loebvirae</taxon>
        <taxon>Hofneiviricota</taxon>
        <taxon>Faserviricetes</taxon>
        <taxon>Tubulavirales</taxon>
        <taxon>Inoviridae</taxon>
        <taxon>Inovirus</taxon>
    </lineage>
</organism>
<evidence type="ECO:0000313" key="3">
    <source>
        <dbReference type="EMBL" id="XCD06618.1"/>
    </source>
</evidence>
<name>A0AAU8B242_9VIRU</name>
<feature type="compositionally biased region" description="Basic and acidic residues" evidence="1">
    <location>
        <begin position="291"/>
        <end position="300"/>
    </location>
</feature>
<evidence type="ECO:0000256" key="1">
    <source>
        <dbReference type="SAM" id="MobiDB-lite"/>
    </source>
</evidence>
<sequence>MRFAVFVFSALLIFSTTYAHALIFIPAVQGALLRTVAGKFVKVASSSRLLAAGGWVSAYCLANKKKCKDLLGDFAEYFFDDEDDNSCKLLPYYRTNSYKGFSLEKAKNTSVKDITTAYKHNYVSHESTNIDKASDEVKRRISNNSDNKFTPIVATDSYKYKNTYSSGNTSIGYGSYSVSMEARSTCNLPEEQKEQEKKELVNKIVEKLSDDDINYIINNYGDQINIDKYCASAGACAELEQSFGDEVMNNKDKYDIDKITKENCEVENDKIISCDKAKKEEDKDDEEKEEEENKKEDDKEKDDKIKCDSTAFHKKVCDFIDWYQDDEELKDDDKLDVKDLSKDLKINDDKISFGRSCPSGGNVSINFAGVAISKELNYQGLCDAFTKMRPFVIGIGWIVGAMIIGGRRV</sequence>
<feature type="region of interest" description="Disordered" evidence="1">
    <location>
        <begin position="277"/>
        <end position="300"/>
    </location>
</feature>
<accession>A0AAU8B242</accession>
<dbReference type="EMBL" id="PP511692">
    <property type="protein sequence ID" value="XCD06618.1"/>
    <property type="molecule type" value="Genomic_DNA"/>
</dbReference>
<evidence type="ECO:0000313" key="2">
    <source>
        <dbReference type="EMBL" id="XCD05918.1"/>
    </source>
</evidence>
<dbReference type="NCBIfam" id="NF041109">
    <property type="entry name" value="VF_TspB_C_term"/>
    <property type="match status" value="1"/>
</dbReference>